<reference evidence="1 2" key="1">
    <citation type="journal article" date="2019" name="Sci. Rep.">
        <title>Orb-weaving spider Araneus ventricosus genome elucidates the spidroin gene catalogue.</title>
        <authorList>
            <person name="Kono N."/>
            <person name="Nakamura H."/>
            <person name="Ohtoshi R."/>
            <person name="Moran D.A.P."/>
            <person name="Shinohara A."/>
            <person name="Yoshida Y."/>
            <person name="Fujiwara M."/>
            <person name="Mori M."/>
            <person name="Tomita M."/>
            <person name="Arakawa K."/>
        </authorList>
    </citation>
    <scope>NUCLEOTIDE SEQUENCE [LARGE SCALE GENOMIC DNA]</scope>
</reference>
<accession>A0A4Y2T024</accession>
<protein>
    <submittedName>
        <fullName evidence="1">Uncharacterized protein</fullName>
    </submittedName>
</protein>
<evidence type="ECO:0000313" key="1">
    <source>
        <dbReference type="EMBL" id="GBN92485.1"/>
    </source>
</evidence>
<comment type="caution">
    <text evidence="1">The sequence shown here is derived from an EMBL/GenBank/DDBJ whole genome shotgun (WGS) entry which is preliminary data.</text>
</comment>
<dbReference type="EMBL" id="BGPR01024405">
    <property type="protein sequence ID" value="GBN92485.1"/>
    <property type="molecule type" value="Genomic_DNA"/>
</dbReference>
<sequence length="105" mass="12046">MKVVNHGQLSVKRGLPKSFFLINFWFTTGESDHHHQLIGSSVPKSHRDQIFTVKCEPSLFFIWLKFKETPSSLSRVIRKKCASPKVFSLYCHPPVSVTKLLMACQ</sequence>
<dbReference type="AlphaFoldDB" id="A0A4Y2T024"/>
<keyword evidence="2" id="KW-1185">Reference proteome</keyword>
<dbReference type="Proteomes" id="UP000499080">
    <property type="component" value="Unassembled WGS sequence"/>
</dbReference>
<proteinExistence type="predicted"/>
<gene>
    <name evidence="1" type="ORF">AVEN_85015_1</name>
</gene>
<evidence type="ECO:0000313" key="2">
    <source>
        <dbReference type="Proteomes" id="UP000499080"/>
    </source>
</evidence>
<organism evidence="1 2">
    <name type="scientific">Araneus ventricosus</name>
    <name type="common">Orbweaver spider</name>
    <name type="synonym">Epeira ventricosa</name>
    <dbReference type="NCBI Taxonomy" id="182803"/>
    <lineage>
        <taxon>Eukaryota</taxon>
        <taxon>Metazoa</taxon>
        <taxon>Ecdysozoa</taxon>
        <taxon>Arthropoda</taxon>
        <taxon>Chelicerata</taxon>
        <taxon>Arachnida</taxon>
        <taxon>Araneae</taxon>
        <taxon>Araneomorphae</taxon>
        <taxon>Entelegynae</taxon>
        <taxon>Araneoidea</taxon>
        <taxon>Araneidae</taxon>
        <taxon>Araneus</taxon>
    </lineage>
</organism>
<name>A0A4Y2T024_ARAVE</name>